<dbReference type="PANTHER" id="PTHR13604:SF0">
    <property type="entry name" value="ABASIC SITE PROCESSING PROTEIN HMCES"/>
    <property type="match status" value="1"/>
</dbReference>
<dbReference type="Pfam" id="PF02586">
    <property type="entry name" value="SRAP"/>
    <property type="match status" value="1"/>
</dbReference>
<evidence type="ECO:0000256" key="1">
    <source>
        <dbReference type="ARBA" id="ARBA00008136"/>
    </source>
</evidence>
<dbReference type="InterPro" id="IPR003738">
    <property type="entry name" value="SRAP"/>
</dbReference>
<evidence type="ECO:0000256" key="7">
    <source>
        <dbReference type="ARBA" id="ARBA00023239"/>
    </source>
</evidence>
<evidence type="ECO:0000256" key="4">
    <source>
        <dbReference type="ARBA" id="ARBA00022801"/>
    </source>
</evidence>
<dbReference type="GO" id="GO:0016829">
    <property type="term" value="F:lyase activity"/>
    <property type="evidence" value="ECO:0007669"/>
    <property type="project" value="UniProtKB-KW"/>
</dbReference>
<dbReference type="GO" id="GO:0006364">
    <property type="term" value="P:rRNA processing"/>
    <property type="evidence" value="ECO:0007669"/>
    <property type="project" value="InterPro"/>
</dbReference>
<feature type="region of interest" description="Disordered" evidence="8">
    <location>
        <begin position="365"/>
        <end position="468"/>
    </location>
</feature>
<feature type="compositionally biased region" description="Gly residues" evidence="8">
    <location>
        <begin position="406"/>
        <end position="415"/>
    </location>
</feature>
<dbReference type="GO" id="GO:0106300">
    <property type="term" value="P:protein-DNA covalent cross-linking repair"/>
    <property type="evidence" value="ECO:0007669"/>
    <property type="project" value="InterPro"/>
</dbReference>
<dbReference type="EMBL" id="JAEHOE010000076">
    <property type="protein sequence ID" value="KAG2489105.1"/>
    <property type="molecule type" value="Genomic_DNA"/>
</dbReference>
<dbReference type="AlphaFoldDB" id="A0A835XSY1"/>
<dbReference type="SUPFAM" id="SSF143081">
    <property type="entry name" value="BB1717-like"/>
    <property type="match status" value="1"/>
</dbReference>
<keyword evidence="4" id="KW-0378">Hydrolase</keyword>
<dbReference type="Gene3D" id="3.90.1680.10">
    <property type="entry name" value="SOS response associated peptidase-like"/>
    <property type="match status" value="1"/>
</dbReference>
<evidence type="ECO:0000256" key="6">
    <source>
        <dbReference type="ARBA" id="ARBA00023125"/>
    </source>
</evidence>
<feature type="region of interest" description="Disordered" evidence="8">
    <location>
        <begin position="154"/>
        <end position="184"/>
    </location>
</feature>
<dbReference type="OrthoDB" id="430851at2759"/>
<dbReference type="Pfam" id="PF03652">
    <property type="entry name" value="RuvX"/>
    <property type="match status" value="1"/>
</dbReference>
<evidence type="ECO:0000313" key="9">
    <source>
        <dbReference type="EMBL" id="KAG2489105.1"/>
    </source>
</evidence>
<feature type="region of interest" description="Disordered" evidence="8">
    <location>
        <begin position="526"/>
        <end position="707"/>
    </location>
</feature>
<dbReference type="GO" id="GO:0003697">
    <property type="term" value="F:single-stranded DNA binding"/>
    <property type="evidence" value="ECO:0007669"/>
    <property type="project" value="InterPro"/>
</dbReference>
<keyword evidence="5" id="KW-0190">Covalent protein-DNA linkage</keyword>
<reference evidence="9" key="1">
    <citation type="journal article" date="2020" name="bioRxiv">
        <title>Comparative genomics of Chlamydomonas.</title>
        <authorList>
            <person name="Craig R.J."/>
            <person name="Hasan A.R."/>
            <person name="Ness R.W."/>
            <person name="Keightley P.D."/>
        </authorList>
    </citation>
    <scope>NUCLEOTIDE SEQUENCE</scope>
    <source>
        <strain evidence="9">CCAP 11/70</strain>
    </source>
</reference>
<comment type="similarity">
    <text evidence="1">Belongs to the SOS response-associated peptidase family.</text>
</comment>
<dbReference type="Proteomes" id="UP000612055">
    <property type="component" value="Unassembled WGS sequence"/>
</dbReference>
<evidence type="ECO:0008006" key="11">
    <source>
        <dbReference type="Google" id="ProtNLM"/>
    </source>
</evidence>
<proteinExistence type="inferred from homology"/>
<keyword evidence="10" id="KW-1185">Reference proteome</keyword>
<dbReference type="PANTHER" id="PTHR13604">
    <property type="entry name" value="DC12-RELATED"/>
    <property type="match status" value="1"/>
</dbReference>
<feature type="compositionally biased region" description="Basic and acidic residues" evidence="8">
    <location>
        <begin position="938"/>
        <end position="949"/>
    </location>
</feature>
<evidence type="ECO:0000256" key="5">
    <source>
        <dbReference type="ARBA" id="ARBA00023124"/>
    </source>
</evidence>
<comment type="caution">
    <text evidence="9">The sequence shown here is derived from an EMBL/GenBank/DDBJ whole genome shotgun (WGS) entry which is preliminary data.</text>
</comment>
<feature type="compositionally biased region" description="Low complexity" evidence="8">
    <location>
        <begin position="592"/>
        <end position="603"/>
    </location>
</feature>
<feature type="compositionally biased region" description="Basic and acidic residues" evidence="8">
    <location>
        <begin position="505"/>
        <end position="514"/>
    </location>
</feature>
<evidence type="ECO:0000313" key="10">
    <source>
        <dbReference type="Proteomes" id="UP000612055"/>
    </source>
</evidence>
<dbReference type="InterPro" id="IPR012337">
    <property type="entry name" value="RNaseH-like_sf"/>
</dbReference>
<keyword evidence="3" id="KW-0227">DNA damage</keyword>
<feature type="compositionally biased region" description="Low complexity" evidence="8">
    <location>
        <begin position="669"/>
        <end position="688"/>
    </location>
</feature>
<feature type="region of interest" description="Disordered" evidence="8">
    <location>
        <begin position="788"/>
        <end position="949"/>
    </location>
</feature>
<sequence length="949" mass="95611">MTTGLALGRAGACTPLQPLPSPRTAKLSDVARAVLAAAAQHRVEGVLVGIPLQPGGSIVKPHTDSPVGRRCRSLAHTLALMGKEQGLPVYLYSERGTTRAAVKALGGNWQDRFTKQERQARRVDSESAAMLLRLYFGDPRRAVRVVPQPVLIRKSEGRGEGGPKSGAGVGPEEGAKEAGKAGEAVEPGGTGFWLPVVVRGHNGERELRSMRWGLVPSFTRAGPGERLDHYKMFNARSETLTSKGVFSRLVPRRRCCVLLDGFYEWTTGAGGRKQPFHVTTTTTTADAPSPAATGKGGQGQAQGDGAFGSAMWVAGLYDTFQQDPDSEPLHTVTLITTDSSQPLGWLHDRMPVLLTTPQEVSAWLGEDEACGGPPPPLPPPLSPSQPSAGEEPVASAHGERSSAGAEAGGEPGAGSGRASSPAAGTQRERVPEGPRSPGDDADCGSPAGKGGGGEATGKAGGGGAGGDKWEEEKLRAAALVARLCRPYGGPLLRWHPVTPEMSKPSYDKPDACKDVRTKKGSIGAFFKPAPAAKTPTAASSAAAKKPTSPPSAAAAALPPKQDPAAVKQEAQAATMGKGPEPGSTEGAGPGPGSATAGSRAGAGVVPGPLNTDDCEGAGGALAGPSAAVVKSEAGGAGGGEGSGGSPQGGGKPVAWLKWPGKGAEPKPGPKAGAGSKKRAGAGSSPAGAKKGKRSLPQATARDLLQQSSVLPRNPAAAMLSRVAAVAGAAGVLARPGAGAASSLRLMATSDTIKGTVEKVAEKIHGATERAKEGLKSATDRASHTIDQVSGRAREGVDHTKDAASEYTERAKQTVNQYTSGARETLNDARDAAADAVGSARDSAKEAMANTKNTAREAASATEARMRNAAESAATAAMPPGGGGGPGSGAGAGSFTPTSSGGSGDTADALGSTSGTPGTDEAAKAAGRVVGETSAAFRSGREEGEQRGRQ</sequence>
<feature type="region of interest" description="Disordered" evidence="8">
    <location>
        <begin position="280"/>
        <end position="304"/>
    </location>
</feature>
<protein>
    <recommendedName>
        <fullName evidence="11">Embryonic stem cell-specific 5-hydroxymethylcytosine-binding protein</fullName>
    </recommendedName>
</protein>
<dbReference type="Gene3D" id="1.20.120.20">
    <property type="entry name" value="Apolipoprotein"/>
    <property type="match status" value="1"/>
</dbReference>
<organism evidence="9 10">
    <name type="scientific">Edaphochlamys debaryana</name>
    <dbReference type="NCBI Taxonomy" id="47281"/>
    <lineage>
        <taxon>Eukaryota</taxon>
        <taxon>Viridiplantae</taxon>
        <taxon>Chlorophyta</taxon>
        <taxon>core chlorophytes</taxon>
        <taxon>Chlorophyceae</taxon>
        <taxon>CS clade</taxon>
        <taxon>Chlamydomonadales</taxon>
        <taxon>Chlamydomonadales incertae sedis</taxon>
        <taxon>Edaphochlamys</taxon>
    </lineage>
</organism>
<feature type="compositionally biased region" description="Gly residues" evidence="8">
    <location>
        <begin position="162"/>
        <end position="171"/>
    </location>
</feature>
<evidence type="ECO:0000256" key="2">
    <source>
        <dbReference type="ARBA" id="ARBA00022670"/>
    </source>
</evidence>
<feature type="compositionally biased region" description="Polar residues" evidence="8">
    <location>
        <begin position="812"/>
        <end position="821"/>
    </location>
</feature>
<feature type="region of interest" description="Disordered" evidence="8">
    <location>
        <begin position="488"/>
        <end position="514"/>
    </location>
</feature>
<feature type="compositionally biased region" description="Low complexity" evidence="8">
    <location>
        <begin position="527"/>
        <end position="565"/>
    </location>
</feature>
<feature type="compositionally biased region" description="Low complexity" evidence="8">
    <location>
        <begin position="280"/>
        <end position="293"/>
    </location>
</feature>
<feature type="compositionally biased region" description="Gly residues" evidence="8">
    <location>
        <begin position="447"/>
        <end position="466"/>
    </location>
</feature>
<accession>A0A835XSY1</accession>
<feature type="compositionally biased region" description="Pro residues" evidence="8">
    <location>
        <begin position="372"/>
        <end position="383"/>
    </location>
</feature>
<keyword evidence="7" id="KW-0456">Lyase</keyword>
<feature type="compositionally biased region" description="Gly residues" evidence="8">
    <location>
        <begin position="634"/>
        <end position="651"/>
    </location>
</feature>
<feature type="compositionally biased region" description="Low complexity" evidence="8">
    <location>
        <begin position="892"/>
        <end position="911"/>
    </location>
</feature>
<evidence type="ECO:0000256" key="3">
    <source>
        <dbReference type="ARBA" id="ARBA00022763"/>
    </source>
</evidence>
<evidence type="ECO:0000256" key="8">
    <source>
        <dbReference type="SAM" id="MobiDB-lite"/>
    </source>
</evidence>
<dbReference type="InterPro" id="IPR036590">
    <property type="entry name" value="SRAP-like"/>
</dbReference>
<feature type="compositionally biased region" description="Gly residues" evidence="8">
    <location>
        <begin position="879"/>
        <end position="891"/>
    </location>
</feature>
<dbReference type="Gene3D" id="3.30.420.140">
    <property type="entry name" value="YqgF/RNase H-like domain"/>
    <property type="match status" value="1"/>
</dbReference>
<gene>
    <name evidence="9" type="ORF">HYH03_012331</name>
</gene>
<feature type="compositionally biased region" description="Low complexity" evidence="8">
    <location>
        <begin position="855"/>
        <end position="878"/>
    </location>
</feature>
<dbReference type="GO" id="GO:0008233">
    <property type="term" value="F:peptidase activity"/>
    <property type="evidence" value="ECO:0007669"/>
    <property type="project" value="UniProtKB-KW"/>
</dbReference>
<feature type="compositionally biased region" description="Basic and acidic residues" evidence="8">
    <location>
        <begin position="791"/>
        <end position="811"/>
    </location>
</feature>
<dbReference type="InterPro" id="IPR037027">
    <property type="entry name" value="YqgF/RNaseH-like_dom_sf"/>
</dbReference>
<name>A0A835XSY1_9CHLO</name>
<feature type="compositionally biased region" description="Low complexity" evidence="8">
    <location>
        <begin position="622"/>
        <end position="633"/>
    </location>
</feature>
<keyword evidence="2" id="KW-0645">Protease</keyword>
<feature type="compositionally biased region" description="Gly residues" evidence="8">
    <location>
        <begin position="294"/>
        <end position="304"/>
    </location>
</feature>
<keyword evidence="6" id="KW-0238">DNA-binding</keyword>
<dbReference type="SUPFAM" id="SSF53098">
    <property type="entry name" value="Ribonuclease H-like"/>
    <property type="match status" value="1"/>
</dbReference>
<dbReference type="GO" id="GO:0006508">
    <property type="term" value="P:proteolysis"/>
    <property type="evidence" value="ECO:0007669"/>
    <property type="project" value="UniProtKB-KW"/>
</dbReference>
<dbReference type="InterPro" id="IPR005227">
    <property type="entry name" value="YqgF"/>
</dbReference>